<keyword evidence="4 7" id="KW-0812">Transmembrane</keyword>
<feature type="transmembrane region" description="Helical" evidence="7">
    <location>
        <begin position="144"/>
        <end position="164"/>
    </location>
</feature>
<dbReference type="Gene3D" id="1.10.3720.10">
    <property type="entry name" value="MetI-like"/>
    <property type="match status" value="1"/>
</dbReference>
<dbReference type="PANTHER" id="PTHR43744:SF3">
    <property type="entry name" value="LACTOSE TRANSPORT SYSTEM PERMEASE PROTEIN LACG"/>
    <property type="match status" value="1"/>
</dbReference>
<feature type="domain" description="ABC transmembrane type-1" evidence="8">
    <location>
        <begin position="79"/>
        <end position="268"/>
    </location>
</feature>
<dbReference type="SUPFAM" id="SSF161098">
    <property type="entry name" value="MetI-like"/>
    <property type="match status" value="1"/>
</dbReference>
<evidence type="ECO:0000256" key="1">
    <source>
        <dbReference type="ARBA" id="ARBA00004651"/>
    </source>
</evidence>
<keyword evidence="3" id="KW-1003">Cell membrane</keyword>
<dbReference type="Proteomes" id="UP001451571">
    <property type="component" value="Chromosome"/>
</dbReference>
<name>A0ABZ3F2A5_9FIRM</name>
<keyword evidence="6 7" id="KW-0472">Membrane</keyword>
<comment type="similarity">
    <text evidence="7">Belongs to the binding-protein-dependent transport system permease family.</text>
</comment>
<feature type="transmembrane region" description="Helical" evidence="7">
    <location>
        <begin position="78"/>
        <end position="105"/>
    </location>
</feature>
<evidence type="ECO:0000313" key="10">
    <source>
        <dbReference type="Proteomes" id="UP001451571"/>
    </source>
</evidence>
<dbReference type="InterPro" id="IPR000515">
    <property type="entry name" value="MetI-like"/>
</dbReference>
<accession>A0ABZ3F2A5</accession>
<evidence type="ECO:0000256" key="5">
    <source>
        <dbReference type="ARBA" id="ARBA00022989"/>
    </source>
</evidence>
<protein>
    <submittedName>
        <fullName evidence="9">Carbohydrate ABC transporter permease</fullName>
    </submittedName>
</protein>
<gene>
    <name evidence="9" type="ORF">V6984_08185</name>
</gene>
<evidence type="ECO:0000256" key="6">
    <source>
        <dbReference type="ARBA" id="ARBA00023136"/>
    </source>
</evidence>
<evidence type="ECO:0000256" key="3">
    <source>
        <dbReference type="ARBA" id="ARBA00022475"/>
    </source>
</evidence>
<sequence>MTVMSKLVVTKKKNKITKKVFIYLGLILLAIVCAGPFLWMLSTSFKTGQNIYDLSFIPENPTIANYAGVVEFMNIPRYILNTLIITCSSIALDVVFSALCAYALACMDFKGKKIIMGALLISMIIPAAAGMIINYLIIAKVHLLNTYAGAILPGAVKVFSIILLRQSYMAIPKELIEAARIDGAGEIRIWWKIMMPGILPSVSTVVIFDFISKWNEFLWPIIVLQDPQKYPLATALQYLNGSFNYKFGYIAAGTIISIVPVIIVFIICQKNYVEAVSGAVKG</sequence>
<feature type="transmembrane region" description="Helical" evidence="7">
    <location>
        <begin position="247"/>
        <end position="268"/>
    </location>
</feature>
<keyword evidence="5 7" id="KW-1133">Transmembrane helix</keyword>
<evidence type="ECO:0000256" key="4">
    <source>
        <dbReference type="ARBA" id="ARBA00022692"/>
    </source>
</evidence>
<feature type="transmembrane region" description="Helical" evidence="7">
    <location>
        <begin position="117"/>
        <end position="138"/>
    </location>
</feature>
<dbReference type="PROSITE" id="PS50928">
    <property type="entry name" value="ABC_TM1"/>
    <property type="match status" value="1"/>
</dbReference>
<dbReference type="CDD" id="cd06261">
    <property type="entry name" value="TM_PBP2"/>
    <property type="match status" value="1"/>
</dbReference>
<evidence type="ECO:0000256" key="7">
    <source>
        <dbReference type="RuleBase" id="RU363032"/>
    </source>
</evidence>
<feature type="transmembrane region" description="Helical" evidence="7">
    <location>
        <begin position="189"/>
        <end position="211"/>
    </location>
</feature>
<organism evidence="9 10">
    <name type="scientific">Kineothrix sedimenti</name>
    <dbReference type="NCBI Taxonomy" id="3123317"/>
    <lineage>
        <taxon>Bacteria</taxon>
        <taxon>Bacillati</taxon>
        <taxon>Bacillota</taxon>
        <taxon>Clostridia</taxon>
        <taxon>Lachnospirales</taxon>
        <taxon>Lachnospiraceae</taxon>
        <taxon>Kineothrix</taxon>
    </lineage>
</organism>
<evidence type="ECO:0000256" key="2">
    <source>
        <dbReference type="ARBA" id="ARBA00022448"/>
    </source>
</evidence>
<feature type="transmembrane region" description="Helical" evidence="7">
    <location>
        <begin position="20"/>
        <end position="41"/>
    </location>
</feature>
<proteinExistence type="inferred from homology"/>
<keyword evidence="10" id="KW-1185">Reference proteome</keyword>
<dbReference type="RefSeq" id="WP_342759290.1">
    <property type="nucleotide sequence ID" value="NZ_CP146256.1"/>
</dbReference>
<reference evidence="9 10" key="1">
    <citation type="submission" date="2024-02" db="EMBL/GenBank/DDBJ databases">
        <title>Bacterial strain from lacustrine sediment.</title>
        <authorList>
            <person name="Petit C."/>
            <person name="Fadhlaoui K."/>
        </authorList>
    </citation>
    <scope>NUCLEOTIDE SEQUENCE [LARGE SCALE GENOMIC DNA]</scope>
    <source>
        <strain evidence="9 10">IPX-CK</strain>
    </source>
</reference>
<dbReference type="EMBL" id="CP146256">
    <property type="protein sequence ID" value="XAH75718.1"/>
    <property type="molecule type" value="Genomic_DNA"/>
</dbReference>
<evidence type="ECO:0000259" key="8">
    <source>
        <dbReference type="PROSITE" id="PS50928"/>
    </source>
</evidence>
<evidence type="ECO:0000313" key="9">
    <source>
        <dbReference type="EMBL" id="XAH75718.1"/>
    </source>
</evidence>
<dbReference type="InterPro" id="IPR035906">
    <property type="entry name" value="MetI-like_sf"/>
</dbReference>
<dbReference type="PANTHER" id="PTHR43744">
    <property type="entry name" value="ABC TRANSPORTER PERMEASE PROTEIN MG189-RELATED-RELATED"/>
    <property type="match status" value="1"/>
</dbReference>
<dbReference type="Pfam" id="PF00528">
    <property type="entry name" value="BPD_transp_1"/>
    <property type="match status" value="1"/>
</dbReference>
<comment type="subcellular location">
    <subcellularLocation>
        <location evidence="1 7">Cell membrane</location>
        <topology evidence="1 7">Multi-pass membrane protein</topology>
    </subcellularLocation>
</comment>
<keyword evidence="2 7" id="KW-0813">Transport</keyword>